<organism evidence="2">
    <name type="scientific">Solibacter usitatus (strain Ellin6076)</name>
    <dbReference type="NCBI Taxonomy" id="234267"/>
    <lineage>
        <taxon>Bacteria</taxon>
        <taxon>Pseudomonadati</taxon>
        <taxon>Acidobacteriota</taxon>
        <taxon>Terriglobia</taxon>
        <taxon>Bryobacterales</taxon>
        <taxon>Solibacteraceae</taxon>
        <taxon>Candidatus Solibacter</taxon>
    </lineage>
</organism>
<evidence type="ECO:0000256" key="1">
    <source>
        <dbReference type="SAM" id="SignalP"/>
    </source>
</evidence>
<proteinExistence type="predicted"/>
<protein>
    <recommendedName>
        <fullName evidence="3">DUF3826 domain-containing protein</fullName>
    </recommendedName>
</protein>
<sequence length="126" mass="14276" precursor="true">MNLGKFTLTVFLLTAPSVWAQYSKADMVKLAADRFDTAAKTLKLNPEQAAAIKPLIEAKYVYMGQIKDVYRSSDKSADSKKTAKDSLKTIHTKYDTQISTILTPDQVKAWKRMQKDWKDDLVMPKS</sequence>
<dbReference type="KEGG" id="sus:Acid_2392"/>
<dbReference type="HOGENOM" id="CLU_1980102_0_0_0"/>
<keyword evidence="1" id="KW-0732">Signal</keyword>
<name>Q025D8_SOLUE</name>
<feature type="chain" id="PRO_5004163678" description="DUF3826 domain-containing protein" evidence="1">
    <location>
        <begin position="21"/>
        <end position="126"/>
    </location>
</feature>
<feature type="signal peptide" evidence="1">
    <location>
        <begin position="1"/>
        <end position="20"/>
    </location>
</feature>
<reference evidence="2" key="1">
    <citation type="submission" date="2006-10" db="EMBL/GenBank/DDBJ databases">
        <title>Complete sequence of Solibacter usitatus Ellin6076.</title>
        <authorList>
            <consortium name="US DOE Joint Genome Institute"/>
            <person name="Copeland A."/>
            <person name="Lucas S."/>
            <person name="Lapidus A."/>
            <person name="Barry K."/>
            <person name="Detter J.C."/>
            <person name="Glavina del Rio T."/>
            <person name="Hammon N."/>
            <person name="Israni S."/>
            <person name="Dalin E."/>
            <person name="Tice H."/>
            <person name="Pitluck S."/>
            <person name="Thompson L.S."/>
            <person name="Brettin T."/>
            <person name="Bruce D."/>
            <person name="Han C."/>
            <person name="Tapia R."/>
            <person name="Gilna P."/>
            <person name="Schmutz J."/>
            <person name="Larimer F."/>
            <person name="Land M."/>
            <person name="Hauser L."/>
            <person name="Kyrpides N."/>
            <person name="Mikhailova N."/>
            <person name="Janssen P.H."/>
            <person name="Kuske C.R."/>
            <person name="Richardson P."/>
        </authorList>
    </citation>
    <scope>NUCLEOTIDE SEQUENCE</scope>
    <source>
        <strain evidence="2">Ellin6076</strain>
    </source>
</reference>
<evidence type="ECO:0000313" key="2">
    <source>
        <dbReference type="EMBL" id="ABJ83381.1"/>
    </source>
</evidence>
<dbReference type="AlphaFoldDB" id="Q025D8"/>
<accession>Q025D8</accession>
<dbReference type="InParanoid" id="Q025D8"/>
<dbReference type="EMBL" id="CP000473">
    <property type="protein sequence ID" value="ABJ83381.1"/>
    <property type="molecule type" value="Genomic_DNA"/>
</dbReference>
<gene>
    <name evidence="2" type="ordered locus">Acid_2392</name>
</gene>
<evidence type="ECO:0008006" key="3">
    <source>
        <dbReference type="Google" id="ProtNLM"/>
    </source>
</evidence>
<dbReference type="eggNOG" id="COG3678">
    <property type="taxonomic scope" value="Bacteria"/>
</dbReference>